<dbReference type="Gramene" id="Solyc01g087660.2.1">
    <property type="protein sequence ID" value="Solyc01g087660.2.1.1"/>
    <property type="gene ID" value="Solyc01g087660.2"/>
</dbReference>
<protein>
    <submittedName>
        <fullName evidence="1">Uncharacterized protein</fullName>
    </submittedName>
</protein>
<keyword evidence="2" id="KW-1185">Reference proteome</keyword>
<evidence type="ECO:0000313" key="2">
    <source>
        <dbReference type="Proteomes" id="UP000004994"/>
    </source>
</evidence>
<reference evidence="1" key="1">
    <citation type="journal article" date="2012" name="Nature">
        <title>The tomato genome sequence provides insights into fleshy fruit evolution.</title>
        <authorList>
            <consortium name="Tomato Genome Consortium"/>
        </authorList>
    </citation>
    <scope>NUCLEOTIDE SEQUENCE [LARGE SCALE GENOMIC DNA]</scope>
    <source>
        <strain evidence="1">cv. Heinz 1706</strain>
    </source>
</reference>
<dbReference type="EnsemblPlants" id="Solyc01g087660.2.1">
    <property type="protein sequence ID" value="Solyc01g087660.2.1.1"/>
    <property type="gene ID" value="Solyc01g087660.2"/>
</dbReference>
<organism evidence="1">
    <name type="scientific">Solanum lycopersicum</name>
    <name type="common">Tomato</name>
    <name type="synonym">Lycopersicon esculentum</name>
    <dbReference type="NCBI Taxonomy" id="4081"/>
    <lineage>
        <taxon>Eukaryota</taxon>
        <taxon>Viridiplantae</taxon>
        <taxon>Streptophyta</taxon>
        <taxon>Embryophyta</taxon>
        <taxon>Tracheophyta</taxon>
        <taxon>Spermatophyta</taxon>
        <taxon>Magnoliopsida</taxon>
        <taxon>eudicotyledons</taxon>
        <taxon>Gunneridae</taxon>
        <taxon>Pentapetalae</taxon>
        <taxon>asterids</taxon>
        <taxon>lamiids</taxon>
        <taxon>Solanales</taxon>
        <taxon>Solanaceae</taxon>
        <taxon>Solanoideae</taxon>
        <taxon>Solaneae</taxon>
        <taxon>Solanum</taxon>
        <taxon>Solanum subgen. Lycopersicon</taxon>
    </lineage>
</organism>
<evidence type="ECO:0000313" key="1">
    <source>
        <dbReference type="EnsemblPlants" id="Solyc01g087660.2.1.1"/>
    </source>
</evidence>
<accession>A0A3Q7F2Y3</accession>
<dbReference type="InParanoid" id="A0A3Q7F2Y3"/>
<dbReference type="PaxDb" id="4081-Solyc01g087660.2.1"/>
<sequence length="94" mass="11351">MKSSLEGVVRHKKWLINKKSNSFRRNSPKTNWKNVVVTTSSFRKAAAAEQVVLDFGDEYGFWENYQRLEVKDDYEFWENYLRLEEEIGWTKRKL</sequence>
<reference evidence="1" key="2">
    <citation type="submission" date="2019-01" db="UniProtKB">
        <authorList>
            <consortium name="EnsemblPlants"/>
        </authorList>
    </citation>
    <scope>IDENTIFICATION</scope>
    <source>
        <strain evidence="1">cv. Heinz 1706</strain>
    </source>
</reference>
<dbReference type="AlphaFoldDB" id="A0A3Q7F2Y3"/>
<proteinExistence type="predicted"/>
<name>A0A3Q7F2Y3_SOLLC</name>
<dbReference type="Proteomes" id="UP000004994">
    <property type="component" value="Chromosome 1"/>
</dbReference>